<dbReference type="Gene3D" id="3.40.50.150">
    <property type="entry name" value="Vaccinia Virus protein VP39"/>
    <property type="match status" value="1"/>
</dbReference>
<keyword evidence="3" id="KW-0808">Transferase</keyword>
<keyword evidence="2" id="KW-0812">Transmembrane</keyword>
<name>A0A2P6P252_ROSCH</name>
<dbReference type="Gramene" id="PRQ15985">
    <property type="protein sequence ID" value="PRQ15985"/>
    <property type="gene ID" value="RchiOBHm_Chr7g0179331"/>
</dbReference>
<organism evidence="3 4">
    <name type="scientific">Rosa chinensis</name>
    <name type="common">China rose</name>
    <dbReference type="NCBI Taxonomy" id="74649"/>
    <lineage>
        <taxon>Eukaryota</taxon>
        <taxon>Viridiplantae</taxon>
        <taxon>Streptophyta</taxon>
        <taxon>Embryophyta</taxon>
        <taxon>Tracheophyta</taxon>
        <taxon>Spermatophyta</taxon>
        <taxon>Magnoliopsida</taxon>
        <taxon>eudicotyledons</taxon>
        <taxon>Gunneridae</taxon>
        <taxon>Pentapetalae</taxon>
        <taxon>rosids</taxon>
        <taxon>fabids</taxon>
        <taxon>Rosales</taxon>
        <taxon>Rosaceae</taxon>
        <taxon>Rosoideae</taxon>
        <taxon>Rosoideae incertae sedis</taxon>
        <taxon>Rosa</taxon>
    </lineage>
</organism>
<keyword evidence="3" id="KW-0489">Methyltransferase</keyword>
<evidence type="ECO:0000256" key="2">
    <source>
        <dbReference type="SAM" id="Phobius"/>
    </source>
</evidence>
<keyword evidence="2" id="KW-1133">Transmembrane helix</keyword>
<feature type="transmembrane region" description="Helical" evidence="2">
    <location>
        <begin position="47"/>
        <end position="68"/>
    </location>
</feature>
<sequence>MGRGKYKNKPTGQRQFSSREDLLAGTSTRPRSFSKAFDTLLRKLQRYVPLGASVADLYAGAGVIRLSLAATRKCRSMRCIEINKESNRSFEKTVARLPNIVDSSISWHHADTSKLTVRIMIIDNFNLNSLITFY</sequence>
<dbReference type="AlphaFoldDB" id="A0A2P6P252"/>
<feature type="region of interest" description="Disordered" evidence="1">
    <location>
        <begin position="1"/>
        <end position="29"/>
    </location>
</feature>
<dbReference type="PANTHER" id="PTHR47548">
    <property type="entry name" value="BNAA06G32370D PROTEIN"/>
    <property type="match status" value="1"/>
</dbReference>
<evidence type="ECO:0000313" key="3">
    <source>
        <dbReference type="EMBL" id="PRQ15985.1"/>
    </source>
</evidence>
<dbReference type="EMBL" id="PDCK01000045">
    <property type="protein sequence ID" value="PRQ15985.1"/>
    <property type="molecule type" value="Genomic_DNA"/>
</dbReference>
<comment type="caution">
    <text evidence="3">The sequence shown here is derived from an EMBL/GenBank/DDBJ whole genome shotgun (WGS) entry which is preliminary data.</text>
</comment>
<gene>
    <name evidence="3" type="ORF">RchiOBHm_Chr7g0179331</name>
</gene>
<keyword evidence="2" id="KW-0472">Membrane</keyword>
<dbReference type="GO" id="GO:0032259">
    <property type="term" value="P:methylation"/>
    <property type="evidence" value="ECO:0007669"/>
    <property type="project" value="UniProtKB-KW"/>
</dbReference>
<keyword evidence="4" id="KW-1185">Reference proteome</keyword>
<dbReference type="InterPro" id="IPR029063">
    <property type="entry name" value="SAM-dependent_MTases_sf"/>
</dbReference>
<dbReference type="GO" id="GO:0008168">
    <property type="term" value="F:methyltransferase activity"/>
    <property type="evidence" value="ECO:0007669"/>
    <property type="project" value="UniProtKB-KW"/>
</dbReference>
<protein>
    <submittedName>
        <fullName evidence="3">Putative S-adenosyl-L-methionine-dependent methyltransferase</fullName>
    </submittedName>
</protein>
<dbReference type="InterPro" id="IPR053304">
    <property type="entry name" value="RNA_M5U_MTase"/>
</dbReference>
<proteinExistence type="predicted"/>
<reference evidence="3 4" key="1">
    <citation type="journal article" date="2018" name="Nat. Genet.">
        <title>The Rosa genome provides new insights in the design of modern roses.</title>
        <authorList>
            <person name="Bendahmane M."/>
        </authorList>
    </citation>
    <scope>NUCLEOTIDE SEQUENCE [LARGE SCALE GENOMIC DNA]</scope>
    <source>
        <strain evidence="4">cv. Old Blush</strain>
    </source>
</reference>
<dbReference type="PANTHER" id="PTHR47548:SF1">
    <property type="entry name" value="S-ADENOSYL-L-METHIONINE-DEPENDENT METHYLTRANSFERASES SUPERFAMILY PROTEIN"/>
    <property type="match status" value="1"/>
</dbReference>
<evidence type="ECO:0000256" key="1">
    <source>
        <dbReference type="SAM" id="MobiDB-lite"/>
    </source>
</evidence>
<dbReference type="SUPFAM" id="SSF53335">
    <property type="entry name" value="S-adenosyl-L-methionine-dependent methyltransferases"/>
    <property type="match status" value="1"/>
</dbReference>
<evidence type="ECO:0000313" key="4">
    <source>
        <dbReference type="Proteomes" id="UP000238479"/>
    </source>
</evidence>
<dbReference type="Proteomes" id="UP000238479">
    <property type="component" value="Chromosome 7"/>
</dbReference>
<accession>A0A2P6P252</accession>